<dbReference type="AlphaFoldDB" id="A0A9W3BEQ3"/>
<dbReference type="Gene3D" id="1.10.840.10">
    <property type="entry name" value="Ras guanine-nucleotide exchange factors catalytic domain"/>
    <property type="match status" value="1"/>
</dbReference>
<feature type="compositionally biased region" description="Basic and acidic residues" evidence="3">
    <location>
        <begin position="329"/>
        <end position="349"/>
    </location>
</feature>
<dbReference type="InterPro" id="IPR001895">
    <property type="entry name" value="RASGEF_cat_dom"/>
</dbReference>
<organism evidence="7 9">
    <name type="scientific">Biomphalaria glabrata</name>
    <name type="common">Bloodfluke planorb</name>
    <name type="synonym">Freshwater snail</name>
    <dbReference type="NCBI Taxonomy" id="6526"/>
    <lineage>
        <taxon>Eukaryota</taxon>
        <taxon>Metazoa</taxon>
        <taxon>Spiralia</taxon>
        <taxon>Lophotrochozoa</taxon>
        <taxon>Mollusca</taxon>
        <taxon>Gastropoda</taxon>
        <taxon>Heterobranchia</taxon>
        <taxon>Euthyneura</taxon>
        <taxon>Panpulmonata</taxon>
        <taxon>Hygrophila</taxon>
        <taxon>Lymnaeoidea</taxon>
        <taxon>Planorbidae</taxon>
        <taxon>Biomphalaria</taxon>
    </lineage>
</organism>
<keyword evidence="1" id="KW-0344">Guanine-nucleotide releasing factor</keyword>
<dbReference type="Proteomes" id="UP001165740">
    <property type="component" value="Chromosome 9"/>
</dbReference>
<dbReference type="SUPFAM" id="SSF55550">
    <property type="entry name" value="SH2 domain"/>
    <property type="match status" value="1"/>
</dbReference>
<evidence type="ECO:0000259" key="6">
    <source>
        <dbReference type="PROSITE" id="PS50105"/>
    </source>
</evidence>
<dbReference type="InterPro" id="IPR000980">
    <property type="entry name" value="SH2"/>
</dbReference>
<dbReference type="SUPFAM" id="SSF47769">
    <property type="entry name" value="SAM/Pointed domain"/>
    <property type="match status" value="1"/>
</dbReference>
<evidence type="ECO:0000313" key="9">
    <source>
        <dbReference type="RefSeq" id="XP_055897908.1"/>
    </source>
</evidence>
<evidence type="ECO:0000259" key="5">
    <source>
        <dbReference type="PROSITE" id="PS50009"/>
    </source>
</evidence>
<evidence type="ECO:0000256" key="3">
    <source>
        <dbReference type="SAM" id="MobiDB-lite"/>
    </source>
</evidence>
<feature type="compositionally biased region" description="Polar residues" evidence="3">
    <location>
        <begin position="372"/>
        <end position="384"/>
    </location>
</feature>
<evidence type="ECO:0000256" key="1">
    <source>
        <dbReference type="PROSITE-ProRule" id="PRU00168"/>
    </source>
</evidence>
<feature type="compositionally biased region" description="Polar residues" evidence="3">
    <location>
        <begin position="298"/>
        <end position="308"/>
    </location>
</feature>
<dbReference type="Gene3D" id="3.30.505.10">
    <property type="entry name" value="SH2 domain"/>
    <property type="match status" value="1"/>
</dbReference>
<evidence type="ECO:0000256" key="2">
    <source>
        <dbReference type="PROSITE-ProRule" id="PRU00191"/>
    </source>
</evidence>
<feature type="region of interest" description="Disordered" evidence="3">
    <location>
        <begin position="407"/>
        <end position="439"/>
    </location>
</feature>
<dbReference type="InterPro" id="IPR051853">
    <property type="entry name" value="SH2-Ras-GEF_adapter"/>
</dbReference>
<protein>
    <submittedName>
        <fullName evidence="8 9">SH2 domain-containing protein 3C-like isoform X1</fullName>
    </submittedName>
</protein>
<keyword evidence="7" id="KW-1185">Reference proteome</keyword>
<dbReference type="SMART" id="SM00147">
    <property type="entry name" value="RasGEF"/>
    <property type="match status" value="1"/>
</dbReference>
<dbReference type="PROSITE" id="PS50009">
    <property type="entry name" value="RASGEF_CAT"/>
    <property type="match status" value="1"/>
</dbReference>
<evidence type="ECO:0000313" key="7">
    <source>
        <dbReference type="Proteomes" id="UP001165740"/>
    </source>
</evidence>
<evidence type="ECO:0000313" key="8">
    <source>
        <dbReference type="RefSeq" id="XP_055897906.1"/>
    </source>
</evidence>
<dbReference type="PRINTS" id="PR00401">
    <property type="entry name" value="SH2DOMAIN"/>
</dbReference>
<dbReference type="Gene3D" id="1.10.150.50">
    <property type="entry name" value="Transcription Factor, Ets-1"/>
    <property type="match status" value="1"/>
</dbReference>
<reference evidence="8 9" key="1">
    <citation type="submission" date="2025-04" db="UniProtKB">
        <authorList>
            <consortium name="RefSeq"/>
        </authorList>
    </citation>
    <scope>IDENTIFICATION</scope>
</reference>
<dbReference type="SMART" id="SM00252">
    <property type="entry name" value="SH2"/>
    <property type="match status" value="1"/>
</dbReference>
<evidence type="ECO:0000259" key="4">
    <source>
        <dbReference type="PROSITE" id="PS50001"/>
    </source>
</evidence>
<dbReference type="RefSeq" id="XP_055897908.1">
    <property type="nucleotide sequence ID" value="XM_056041933.1"/>
</dbReference>
<dbReference type="SMART" id="SM00454">
    <property type="entry name" value="SAM"/>
    <property type="match status" value="1"/>
</dbReference>
<dbReference type="SUPFAM" id="SSF48366">
    <property type="entry name" value="Ras GEF"/>
    <property type="match status" value="1"/>
</dbReference>
<dbReference type="Pfam" id="PF00017">
    <property type="entry name" value="SH2"/>
    <property type="match status" value="1"/>
</dbReference>
<proteinExistence type="predicted"/>
<feature type="region of interest" description="Disordered" evidence="3">
    <location>
        <begin position="281"/>
        <end position="395"/>
    </location>
</feature>
<feature type="domain" description="Ras-GEF" evidence="5">
    <location>
        <begin position="687"/>
        <end position="928"/>
    </location>
</feature>
<dbReference type="Pfam" id="PF00617">
    <property type="entry name" value="RasGEF"/>
    <property type="match status" value="1"/>
</dbReference>
<feature type="compositionally biased region" description="Low complexity" evidence="3">
    <location>
        <begin position="519"/>
        <end position="530"/>
    </location>
</feature>
<dbReference type="PROSITE" id="PS50105">
    <property type="entry name" value="SAM_DOMAIN"/>
    <property type="match status" value="1"/>
</dbReference>
<feature type="domain" description="SH2" evidence="4">
    <location>
        <begin position="161"/>
        <end position="261"/>
    </location>
</feature>
<dbReference type="OrthoDB" id="2412973at2759"/>
<dbReference type="InterPro" id="IPR013761">
    <property type="entry name" value="SAM/pointed_sf"/>
</dbReference>
<dbReference type="GeneID" id="106074645"/>
<dbReference type="PANTHER" id="PTHR14247">
    <property type="entry name" value="BREAST CANCER ANTI-ESTROGEN RESISTANCE PROTEIN 3 HOMOLOG-LIKE PROTEIN"/>
    <property type="match status" value="1"/>
</dbReference>
<keyword evidence="2" id="KW-0727">SH2 domain</keyword>
<feature type="compositionally biased region" description="Basic and acidic residues" evidence="3">
    <location>
        <begin position="480"/>
        <end position="496"/>
    </location>
</feature>
<dbReference type="InterPro" id="IPR001660">
    <property type="entry name" value="SAM"/>
</dbReference>
<name>A0A9W3BEQ3_BIOGL</name>
<dbReference type="InterPro" id="IPR036860">
    <property type="entry name" value="SH2_dom_sf"/>
</dbReference>
<dbReference type="GO" id="GO:0007264">
    <property type="term" value="P:small GTPase-mediated signal transduction"/>
    <property type="evidence" value="ECO:0007669"/>
    <property type="project" value="InterPro"/>
</dbReference>
<feature type="region of interest" description="Disordered" evidence="3">
    <location>
        <begin position="464"/>
        <end position="538"/>
    </location>
</feature>
<dbReference type="PROSITE" id="PS50001">
    <property type="entry name" value="SH2"/>
    <property type="match status" value="1"/>
</dbReference>
<dbReference type="PANTHER" id="PTHR14247:SF8">
    <property type="entry name" value="RAS-GEF DOMAIN-CONTAINING PROTEIN"/>
    <property type="match status" value="1"/>
</dbReference>
<dbReference type="GO" id="GO:0005085">
    <property type="term" value="F:guanyl-nucleotide exchange factor activity"/>
    <property type="evidence" value="ECO:0007669"/>
    <property type="project" value="UniProtKB-KW"/>
</dbReference>
<accession>A0A9W3BEQ3</accession>
<dbReference type="OMA" id="LYVPMDP"/>
<dbReference type="InterPro" id="IPR023578">
    <property type="entry name" value="Ras_GEF_dom_sf"/>
</dbReference>
<feature type="domain" description="SAM" evidence="6">
    <location>
        <begin position="38"/>
        <end position="95"/>
    </location>
</feature>
<dbReference type="Pfam" id="PF00536">
    <property type="entry name" value="SAM_1"/>
    <property type="match status" value="1"/>
</dbReference>
<gene>
    <name evidence="8 9" type="primary">LOC106074645</name>
</gene>
<dbReference type="FunFam" id="3.30.505.10:FF:000013">
    <property type="entry name" value="SH2 domain-containing protein 3C isoform X1"/>
    <property type="match status" value="1"/>
</dbReference>
<dbReference type="RefSeq" id="XP_055897906.1">
    <property type="nucleotide sequence ID" value="XM_056041931.1"/>
</dbReference>
<dbReference type="InterPro" id="IPR036964">
    <property type="entry name" value="RASGEF_cat_dom_sf"/>
</dbReference>
<feature type="compositionally biased region" description="Polar residues" evidence="3">
    <location>
        <begin position="281"/>
        <end position="290"/>
    </location>
</feature>
<sequence length="962" mass="107330">MITVGSKFDTFPYRDLLRQVLDSDYRRKKKMAGRHIAISTWLEALSMPEYLPLFHQYGGVEDLIYATESEIKDLGIRIGAHRAKILSSLRILREKYEKGRVTGSGLFSLQRTDSVPSASAPTSPTGPYPDFQHLIISPEKLQLDLQKELAGDPSDLRSRPWYHGSITRQHAETLVCENGDFIVRDCISKPGDFVLTCRWKGTPLSFMINSIVGNCAPGQLPVISYQFEDDAFATIQELIQYYQHRGKPVTQVSGALLKNPISRSMPLSYYDTKYGALNNSSSGTYATPDQSPKPSPFVTPSGSPSSSPEMHRHGRWAGSQPILSLPDNDDAKHSSRNRESRSSSLDRCDSLPVINVTPPGELLEKKAPPQVTLPQPTINHTRSGSAPALVDDVPNNFTKKFSSLGRRKLVPASSESELSSPPPPKPSRIPSVKYKQKPTVHIRTKVEEEDDRDYSDYFQVKEQPSWLQNTSSSSPSAEEVSLRHLSPEDHVNDQSRRVKREKVFYPANPLDQLSPNTKQSFSNSFSSGQSEDPSGGQRIVSRVVPTTSETLTAPSASKTSQIVARSRSFRYVNQNDNSRSSKAYLTLPAKSSRKNNSRVNVNSQNLNKNIDKGDNDYDVPKEHAIDNDWMGAQYIEYLRCRKLILPPKACLSAIVPENFQTDLLPKGHRVLDPNVLQNVKTLLLNKTPRTIAMHLTKYDIALVSAANEKDLGLGIFSGLELLTLPQGKQLRQDIIERWECLRLFTMVSLLTIPTVNERAKMLSLWIQTCLDLKLAAGNLFSFSAIMSALTGSQINRLTDTWLVLRQNHTASAYNFDTKLRPAYKALNDGSSDLPLNNETIPYITPLCLLLERDLDTVLLDYYWEVGLDPIGSAIDVLYTHLDTARVIASQGDLYRTTSSSLVANLNYDPELGQALSPEFHLMAMWGGKGCGAKRKDRVDKLEQILTLFSHKLQIPGDDGTEV</sequence>